<keyword evidence="2" id="KW-1185">Reference proteome</keyword>
<sequence>MLAKIPFTGFIAGSDRGDTAALETIWQERQIVEEKAKHFLASSLALAKASRGKKL</sequence>
<name>A0ABP9S9S8_9GAMM</name>
<dbReference type="RefSeq" id="WP_345317073.1">
    <property type="nucleotide sequence ID" value="NZ_BAABLF010000013.1"/>
</dbReference>
<evidence type="ECO:0000313" key="2">
    <source>
        <dbReference type="Proteomes" id="UP001501600"/>
    </source>
</evidence>
<evidence type="ECO:0000313" key="1">
    <source>
        <dbReference type="EMBL" id="GAA5192408.1"/>
    </source>
</evidence>
<dbReference type="InterPro" id="IPR010980">
    <property type="entry name" value="Cyt_c/b562"/>
</dbReference>
<gene>
    <name evidence="1" type="ORF">GCM10025772_21580</name>
</gene>
<comment type="caution">
    <text evidence="1">The sequence shown here is derived from an EMBL/GenBank/DDBJ whole genome shotgun (WGS) entry which is preliminary data.</text>
</comment>
<dbReference type="Proteomes" id="UP001501600">
    <property type="component" value="Unassembled WGS sequence"/>
</dbReference>
<proteinExistence type="predicted"/>
<organism evidence="1 2">
    <name type="scientific">Ferrimonas gelatinilytica</name>
    <dbReference type="NCBI Taxonomy" id="1255257"/>
    <lineage>
        <taxon>Bacteria</taxon>
        <taxon>Pseudomonadati</taxon>
        <taxon>Pseudomonadota</taxon>
        <taxon>Gammaproteobacteria</taxon>
        <taxon>Alteromonadales</taxon>
        <taxon>Ferrimonadaceae</taxon>
        <taxon>Ferrimonas</taxon>
    </lineage>
</organism>
<dbReference type="Gene3D" id="1.20.120.10">
    <property type="entry name" value="Cytochrome c/b562"/>
    <property type="match status" value="1"/>
</dbReference>
<dbReference type="SUPFAM" id="SSF47175">
    <property type="entry name" value="Cytochromes"/>
    <property type="match status" value="1"/>
</dbReference>
<protein>
    <submittedName>
        <fullName evidence="1">Uncharacterized protein</fullName>
    </submittedName>
</protein>
<dbReference type="EMBL" id="BAABLF010000013">
    <property type="protein sequence ID" value="GAA5192408.1"/>
    <property type="molecule type" value="Genomic_DNA"/>
</dbReference>
<dbReference type="Pfam" id="PF01322">
    <property type="entry name" value="Cytochrom_C_2"/>
    <property type="match status" value="1"/>
</dbReference>
<reference evidence="2" key="1">
    <citation type="journal article" date="2019" name="Int. J. Syst. Evol. Microbiol.">
        <title>The Global Catalogue of Microorganisms (GCM) 10K type strain sequencing project: providing services to taxonomists for standard genome sequencing and annotation.</title>
        <authorList>
            <consortium name="The Broad Institute Genomics Platform"/>
            <consortium name="The Broad Institute Genome Sequencing Center for Infectious Disease"/>
            <person name="Wu L."/>
            <person name="Ma J."/>
        </authorList>
    </citation>
    <scope>NUCLEOTIDE SEQUENCE [LARGE SCALE GENOMIC DNA]</scope>
    <source>
        <strain evidence="2">JCM 18720</strain>
    </source>
</reference>
<accession>A0ABP9S9S8</accession>
<dbReference type="InterPro" id="IPR002321">
    <property type="entry name" value="Cyt_c_II"/>
</dbReference>